<sequence length="72" mass="7740">MVPVTVVPMGSGVSSTELTIFSMHGRPCTSDLGLSKVDLSLQDLGLSTVDWSLQNLGLSMVDWSLWPRCSLS</sequence>
<protein>
    <submittedName>
        <fullName evidence="1">Uncharacterized protein</fullName>
    </submittedName>
</protein>
<organism evidence="1 2">
    <name type="scientific">Liparis tanakae</name>
    <name type="common">Tanaka's snailfish</name>
    <dbReference type="NCBI Taxonomy" id="230148"/>
    <lineage>
        <taxon>Eukaryota</taxon>
        <taxon>Metazoa</taxon>
        <taxon>Chordata</taxon>
        <taxon>Craniata</taxon>
        <taxon>Vertebrata</taxon>
        <taxon>Euteleostomi</taxon>
        <taxon>Actinopterygii</taxon>
        <taxon>Neopterygii</taxon>
        <taxon>Teleostei</taxon>
        <taxon>Neoteleostei</taxon>
        <taxon>Acanthomorphata</taxon>
        <taxon>Eupercaria</taxon>
        <taxon>Perciformes</taxon>
        <taxon>Cottioidei</taxon>
        <taxon>Cottales</taxon>
        <taxon>Liparidae</taxon>
        <taxon>Liparis</taxon>
    </lineage>
</organism>
<accession>A0A4Z2EZF9</accession>
<comment type="caution">
    <text evidence="1">The sequence shown here is derived from an EMBL/GenBank/DDBJ whole genome shotgun (WGS) entry which is preliminary data.</text>
</comment>
<gene>
    <name evidence="1" type="ORF">EYF80_055676</name>
</gene>
<evidence type="ECO:0000313" key="2">
    <source>
        <dbReference type="Proteomes" id="UP000314294"/>
    </source>
</evidence>
<dbReference type="AlphaFoldDB" id="A0A4Z2EZF9"/>
<dbReference type="EMBL" id="SRLO01002029">
    <property type="protein sequence ID" value="TNN34158.1"/>
    <property type="molecule type" value="Genomic_DNA"/>
</dbReference>
<dbReference type="Proteomes" id="UP000314294">
    <property type="component" value="Unassembled WGS sequence"/>
</dbReference>
<proteinExistence type="predicted"/>
<evidence type="ECO:0000313" key="1">
    <source>
        <dbReference type="EMBL" id="TNN34158.1"/>
    </source>
</evidence>
<reference evidence="1 2" key="1">
    <citation type="submission" date="2019-03" db="EMBL/GenBank/DDBJ databases">
        <title>First draft genome of Liparis tanakae, snailfish: a comprehensive survey of snailfish specific genes.</title>
        <authorList>
            <person name="Kim W."/>
            <person name="Song I."/>
            <person name="Jeong J.-H."/>
            <person name="Kim D."/>
            <person name="Kim S."/>
            <person name="Ryu S."/>
            <person name="Song J.Y."/>
            <person name="Lee S.K."/>
        </authorList>
    </citation>
    <scope>NUCLEOTIDE SEQUENCE [LARGE SCALE GENOMIC DNA]</scope>
    <source>
        <tissue evidence="1">Muscle</tissue>
    </source>
</reference>
<keyword evidence="2" id="KW-1185">Reference proteome</keyword>
<name>A0A4Z2EZF9_9TELE</name>